<name>A0ACC0A304_CATRO</name>
<gene>
    <name evidence="1" type="ORF">M9H77_31741</name>
</gene>
<accession>A0ACC0A304</accession>
<reference evidence="2" key="1">
    <citation type="journal article" date="2023" name="Nat. Plants">
        <title>Single-cell RNA sequencing provides a high-resolution roadmap for understanding the multicellular compartmentation of specialized metabolism.</title>
        <authorList>
            <person name="Sun S."/>
            <person name="Shen X."/>
            <person name="Li Y."/>
            <person name="Li Y."/>
            <person name="Wang S."/>
            <person name="Li R."/>
            <person name="Zhang H."/>
            <person name="Shen G."/>
            <person name="Guo B."/>
            <person name="Wei J."/>
            <person name="Xu J."/>
            <person name="St-Pierre B."/>
            <person name="Chen S."/>
            <person name="Sun C."/>
        </authorList>
    </citation>
    <scope>NUCLEOTIDE SEQUENCE [LARGE SCALE GENOMIC DNA]</scope>
</reference>
<proteinExistence type="predicted"/>
<evidence type="ECO:0000313" key="1">
    <source>
        <dbReference type="EMBL" id="KAI5654554.1"/>
    </source>
</evidence>
<protein>
    <submittedName>
        <fullName evidence="1">Uncharacterized protein</fullName>
    </submittedName>
</protein>
<evidence type="ECO:0000313" key="2">
    <source>
        <dbReference type="Proteomes" id="UP001060085"/>
    </source>
</evidence>
<dbReference type="EMBL" id="CM044707">
    <property type="protein sequence ID" value="KAI5654554.1"/>
    <property type="molecule type" value="Genomic_DNA"/>
</dbReference>
<sequence>MEEVPLLLYEIFHLPMNWVCLDRSIMGFLARERFSTQSNNLLLGTNERESFRIGSSSDAEPIQEENRMGDQEKDRGHDLSITGEPSLFPVTKLSIDWGFRFVKYCGSSSLLTTSGSKEDDQVDPDFRSPLYGGRFLSYQARVGDAYASFLSIGFPSFSVSNDGDEGEAPNMFHPPPISIISDFNLLFLLLVHCIL</sequence>
<comment type="caution">
    <text evidence="1">The sequence shown here is derived from an EMBL/GenBank/DDBJ whole genome shotgun (WGS) entry which is preliminary data.</text>
</comment>
<organism evidence="1 2">
    <name type="scientific">Catharanthus roseus</name>
    <name type="common">Madagascar periwinkle</name>
    <name type="synonym">Vinca rosea</name>
    <dbReference type="NCBI Taxonomy" id="4058"/>
    <lineage>
        <taxon>Eukaryota</taxon>
        <taxon>Viridiplantae</taxon>
        <taxon>Streptophyta</taxon>
        <taxon>Embryophyta</taxon>
        <taxon>Tracheophyta</taxon>
        <taxon>Spermatophyta</taxon>
        <taxon>Magnoliopsida</taxon>
        <taxon>eudicotyledons</taxon>
        <taxon>Gunneridae</taxon>
        <taxon>Pentapetalae</taxon>
        <taxon>asterids</taxon>
        <taxon>lamiids</taxon>
        <taxon>Gentianales</taxon>
        <taxon>Apocynaceae</taxon>
        <taxon>Rauvolfioideae</taxon>
        <taxon>Vinceae</taxon>
        <taxon>Catharanthinae</taxon>
        <taxon>Catharanthus</taxon>
    </lineage>
</organism>
<keyword evidence="2" id="KW-1185">Reference proteome</keyword>
<dbReference type="Proteomes" id="UP001060085">
    <property type="component" value="Linkage Group LG07"/>
</dbReference>